<dbReference type="Pfam" id="PF00080">
    <property type="entry name" value="Sod_Cu"/>
    <property type="match status" value="1"/>
</dbReference>
<gene>
    <name evidence="7" type="ORF">EF294_17750</name>
</gene>
<evidence type="ECO:0000256" key="4">
    <source>
        <dbReference type="SAM" id="MobiDB-lite"/>
    </source>
</evidence>
<dbReference type="EMBL" id="RKMH01000015">
    <property type="protein sequence ID" value="RPA57633.1"/>
    <property type="molecule type" value="Genomic_DNA"/>
</dbReference>
<keyword evidence="3" id="KW-0560">Oxidoreductase</keyword>
<dbReference type="OrthoDB" id="9792957at2"/>
<comment type="caution">
    <text evidence="7">The sequence shown here is derived from an EMBL/GenBank/DDBJ whole genome shotgun (WGS) entry which is preliminary data.</text>
</comment>
<comment type="function">
    <text evidence="2">Destroys radicals which are normally produced within the cells and which are toxic to biological systems. May play a role in favoring mycobacterial survival in phagocytes.</text>
</comment>
<proteinExistence type="inferred from homology"/>
<sequence>MTVNSKAGSATMRALAVLASAGAVGLALAACTPDEPTTSEKGTTPAVQTGNQAPQGGLVDADNIPAGGGETEAASLINTDGKNIGEAIFRPNGSALGVTVTVKAGSGIPAGFHAMHIHSGSACNTADKFVSAGGHLQVDGHTGHPSSGDLVSINILSDGSGSTTTSTSAVDLSQIANKTIIIHENADNFANIPTRYTSNGQPGPDEDTMSTGDGGARLACGQISAAQ</sequence>
<evidence type="ECO:0000259" key="6">
    <source>
        <dbReference type="Pfam" id="PF00080"/>
    </source>
</evidence>
<feature type="region of interest" description="Disordered" evidence="4">
    <location>
        <begin position="194"/>
        <end position="216"/>
    </location>
</feature>
<dbReference type="InterPro" id="IPR001424">
    <property type="entry name" value="SOD_Cu_Zn_dom"/>
</dbReference>
<dbReference type="EC" id="1.15.1.1" evidence="3"/>
<dbReference type="GO" id="GO:0004784">
    <property type="term" value="F:superoxide dismutase activity"/>
    <property type="evidence" value="ECO:0007669"/>
    <property type="project" value="UniProtKB-EC"/>
</dbReference>
<dbReference type="AlphaFoldDB" id="A0A3N4G3Y9"/>
<feature type="signal peptide" evidence="5">
    <location>
        <begin position="1"/>
        <end position="29"/>
    </location>
</feature>
<evidence type="ECO:0000256" key="5">
    <source>
        <dbReference type="SAM" id="SignalP"/>
    </source>
</evidence>
<dbReference type="SUPFAM" id="SSF49329">
    <property type="entry name" value="Cu,Zn superoxide dismutase-like"/>
    <property type="match status" value="1"/>
</dbReference>
<dbReference type="RefSeq" id="WP_123932261.1">
    <property type="nucleotide sequence ID" value="NZ_JBPSDP010000016.1"/>
</dbReference>
<keyword evidence="3" id="KW-0186">Copper</keyword>
<feature type="chain" id="PRO_5017979257" description="Superoxide dismutase [Cu-Zn]" evidence="5">
    <location>
        <begin position="30"/>
        <end position="227"/>
    </location>
</feature>
<protein>
    <recommendedName>
        <fullName evidence="3">Superoxide dismutase [Cu-Zn]</fullName>
        <ecNumber evidence="3">1.15.1.1</ecNumber>
    </recommendedName>
</protein>
<dbReference type="Proteomes" id="UP000267536">
    <property type="component" value="Unassembled WGS sequence"/>
</dbReference>
<evidence type="ECO:0000256" key="2">
    <source>
        <dbReference type="ARBA" id="ARBA00024900"/>
    </source>
</evidence>
<dbReference type="Gene3D" id="2.60.40.200">
    <property type="entry name" value="Superoxide dismutase, copper/zinc binding domain"/>
    <property type="match status" value="1"/>
</dbReference>
<comment type="catalytic activity">
    <reaction evidence="3">
        <text>2 superoxide + 2 H(+) = H2O2 + O2</text>
        <dbReference type="Rhea" id="RHEA:20696"/>
        <dbReference type="ChEBI" id="CHEBI:15378"/>
        <dbReference type="ChEBI" id="CHEBI:15379"/>
        <dbReference type="ChEBI" id="CHEBI:16240"/>
        <dbReference type="ChEBI" id="CHEBI:18421"/>
        <dbReference type="EC" id="1.15.1.1"/>
    </reaction>
</comment>
<dbReference type="InterPro" id="IPR036423">
    <property type="entry name" value="SOD-like_Cu/Zn_dom_sf"/>
</dbReference>
<accession>A0A3N4G3Y9</accession>
<name>A0A3N4G3Y9_9ACTN</name>
<evidence type="ECO:0000256" key="3">
    <source>
        <dbReference type="RuleBase" id="RU000393"/>
    </source>
</evidence>
<evidence type="ECO:0000313" key="8">
    <source>
        <dbReference type="Proteomes" id="UP000267536"/>
    </source>
</evidence>
<evidence type="ECO:0000313" key="7">
    <source>
        <dbReference type="EMBL" id="RPA57633.1"/>
    </source>
</evidence>
<dbReference type="InterPro" id="IPR018152">
    <property type="entry name" value="SOD_Cu/Zn_BS"/>
</dbReference>
<keyword evidence="8" id="KW-1185">Reference proteome</keyword>
<keyword evidence="5" id="KW-0732">Signal</keyword>
<dbReference type="PROSITE" id="PS00332">
    <property type="entry name" value="SOD_CU_ZN_2"/>
    <property type="match status" value="1"/>
</dbReference>
<feature type="domain" description="Superoxide dismutase copper/zinc binding" evidence="6">
    <location>
        <begin position="85"/>
        <end position="223"/>
    </location>
</feature>
<comment type="similarity">
    <text evidence="1 3">Belongs to the Cu-Zn superoxide dismutase family.</text>
</comment>
<dbReference type="PROSITE" id="PS51257">
    <property type="entry name" value="PROKAR_LIPOPROTEIN"/>
    <property type="match status" value="1"/>
</dbReference>
<reference evidence="7 8" key="1">
    <citation type="submission" date="2018-11" db="EMBL/GenBank/DDBJ databases">
        <title>Draft genome sequence of Gordonia sp. RS15-1S isolated from rice stems.</title>
        <authorList>
            <person name="Muangham S."/>
        </authorList>
    </citation>
    <scope>NUCLEOTIDE SEQUENCE [LARGE SCALE GENOMIC DNA]</scope>
    <source>
        <strain evidence="7 8">RS15-1S</strain>
    </source>
</reference>
<comment type="cofactor">
    <cofactor evidence="3">
        <name>Zn(2+)</name>
        <dbReference type="ChEBI" id="CHEBI:29105"/>
    </cofactor>
    <text evidence="3">Binds 1 zinc ion per subunit.</text>
</comment>
<keyword evidence="3" id="KW-0862">Zinc</keyword>
<organism evidence="7 8">
    <name type="scientific">Gordonia oryzae</name>
    <dbReference type="NCBI Taxonomy" id="2487349"/>
    <lineage>
        <taxon>Bacteria</taxon>
        <taxon>Bacillati</taxon>
        <taxon>Actinomycetota</taxon>
        <taxon>Actinomycetes</taxon>
        <taxon>Mycobacteriales</taxon>
        <taxon>Gordoniaceae</taxon>
        <taxon>Gordonia</taxon>
    </lineage>
</organism>
<feature type="compositionally biased region" description="Polar residues" evidence="4">
    <location>
        <begin position="35"/>
        <end position="54"/>
    </location>
</feature>
<keyword evidence="3" id="KW-0479">Metal-binding</keyword>
<comment type="cofactor">
    <cofactor evidence="3">
        <name>Cu cation</name>
        <dbReference type="ChEBI" id="CHEBI:23378"/>
    </cofactor>
    <text evidence="3">Binds 1 copper ion per subunit.</text>
</comment>
<feature type="region of interest" description="Disordered" evidence="4">
    <location>
        <begin position="34"/>
        <end position="65"/>
    </location>
</feature>
<evidence type="ECO:0000256" key="1">
    <source>
        <dbReference type="ARBA" id="ARBA00010457"/>
    </source>
</evidence>
<dbReference type="GO" id="GO:0046872">
    <property type="term" value="F:metal ion binding"/>
    <property type="evidence" value="ECO:0007669"/>
    <property type="project" value="UniProtKB-KW"/>
</dbReference>